<sequence>MGVGVGDIAFYHAKLLRNNYDENINIRSVEGLNNFEIIKCLYVADLEP</sequence>
<dbReference type="EMBL" id="LAZR01007588">
    <property type="protein sequence ID" value="KKM84304.1"/>
    <property type="molecule type" value="Genomic_DNA"/>
</dbReference>
<accession>A0A0F9KQ71</accession>
<organism evidence="1">
    <name type="scientific">marine sediment metagenome</name>
    <dbReference type="NCBI Taxonomy" id="412755"/>
    <lineage>
        <taxon>unclassified sequences</taxon>
        <taxon>metagenomes</taxon>
        <taxon>ecological metagenomes</taxon>
    </lineage>
</organism>
<gene>
    <name evidence="1" type="ORF">LCGC14_1300500</name>
</gene>
<proteinExistence type="predicted"/>
<name>A0A0F9KQ71_9ZZZZ</name>
<evidence type="ECO:0000313" key="1">
    <source>
        <dbReference type="EMBL" id="KKM84304.1"/>
    </source>
</evidence>
<protein>
    <submittedName>
        <fullName evidence="1">Uncharacterized protein</fullName>
    </submittedName>
</protein>
<reference evidence="1" key="1">
    <citation type="journal article" date="2015" name="Nature">
        <title>Complex archaea that bridge the gap between prokaryotes and eukaryotes.</title>
        <authorList>
            <person name="Spang A."/>
            <person name="Saw J.H."/>
            <person name="Jorgensen S.L."/>
            <person name="Zaremba-Niedzwiedzka K."/>
            <person name="Martijn J."/>
            <person name="Lind A.E."/>
            <person name="van Eijk R."/>
            <person name="Schleper C."/>
            <person name="Guy L."/>
            <person name="Ettema T.J."/>
        </authorList>
    </citation>
    <scope>NUCLEOTIDE SEQUENCE</scope>
</reference>
<dbReference type="AlphaFoldDB" id="A0A0F9KQ71"/>
<comment type="caution">
    <text evidence="1">The sequence shown here is derived from an EMBL/GenBank/DDBJ whole genome shotgun (WGS) entry which is preliminary data.</text>
</comment>